<dbReference type="Proteomes" id="UP001596312">
    <property type="component" value="Unassembled WGS sequence"/>
</dbReference>
<dbReference type="RefSeq" id="WP_340602324.1">
    <property type="nucleotide sequence ID" value="NZ_JBBMXV010000001.1"/>
</dbReference>
<dbReference type="InterPro" id="IPR000073">
    <property type="entry name" value="AB_hydrolase_1"/>
</dbReference>
<dbReference type="PANTHER" id="PTHR43798">
    <property type="entry name" value="MONOACYLGLYCEROL LIPASE"/>
    <property type="match status" value="1"/>
</dbReference>
<accession>A0ABD5UX69</accession>
<protein>
    <submittedName>
        <fullName evidence="2">Alpha/beta fold hydrolase</fullName>
    </submittedName>
</protein>
<dbReference type="SUPFAM" id="SSF53474">
    <property type="entry name" value="alpha/beta-Hydrolases"/>
    <property type="match status" value="1"/>
</dbReference>
<organism evidence="2 3">
    <name type="scientific">Halalkalicoccus tibetensis</name>
    <dbReference type="NCBI Taxonomy" id="175632"/>
    <lineage>
        <taxon>Archaea</taxon>
        <taxon>Methanobacteriati</taxon>
        <taxon>Methanobacteriota</taxon>
        <taxon>Stenosarchaea group</taxon>
        <taxon>Halobacteria</taxon>
        <taxon>Halobacteriales</taxon>
        <taxon>Halococcaceae</taxon>
        <taxon>Halalkalicoccus</taxon>
    </lineage>
</organism>
<dbReference type="EMBL" id="JBHSXQ010000001">
    <property type="protein sequence ID" value="MFC6903837.1"/>
    <property type="molecule type" value="Genomic_DNA"/>
</dbReference>
<comment type="caution">
    <text evidence="2">The sequence shown here is derived from an EMBL/GenBank/DDBJ whole genome shotgun (WGS) entry which is preliminary data.</text>
</comment>
<evidence type="ECO:0000313" key="3">
    <source>
        <dbReference type="Proteomes" id="UP001596312"/>
    </source>
</evidence>
<evidence type="ECO:0000313" key="2">
    <source>
        <dbReference type="EMBL" id="MFC6903837.1"/>
    </source>
</evidence>
<name>A0ABD5UX69_9EURY</name>
<dbReference type="Pfam" id="PF12697">
    <property type="entry name" value="Abhydrolase_6"/>
    <property type="match status" value="1"/>
</dbReference>
<keyword evidence="2" id="KW-0378">Hydrolase</keyword>
<dbReference type="InterPro" id="IPR029058">
    <property type="entry name" value="AB_hydrolase_fold"/>
</dbReference>
<dbReference type="AlphaFoldDB" id="A0ABD5UX69"/>
<evidence type="ECO:0000259" key="1">
    <source>
        <dbReference type="Pfam" id="PF12697"/>
    </source>
</evidence>
<dbReference type="Gene3D" id="3.40.50.1820">
    <property type="entry name" value="alpha/beta hydrolase"/>
    <property type="match status" value="1"/>
</dbReference>
<keyword evidence="3" id="KW-1185">Reference proteome</keyword>
<proteinExistence type="predicted"/>
<dbReference type="InterPro" id="IPR050266">
    <property type="entry name" value="AB_hydrolase_sf"/>
</dbReference>
<dbReference type="GO" id="GO:0016787">
    <property type="term" value="F:hydrolase activity"/>
    <property type="evidence" value="ECO:0007669"/>
    <property type="project" value="UniProtKB-KW"/>
</dbReference>
<feature type="domain" description="AB hydrolase-1" evidence="1">
    <location>
        <begin position="22"/>
        <end position="259"/>
    </location>
</feature>
<gene>
    <name evidence="2" type="ORF">ACFQGH_01350</name>
</gene>
<reference evidence="2 3" key="1">
    <citation type="journal article" date="2019" name="Int. J. Syst. Evol. Microbiol.">
        <title>The Global Catalogue of Microorganisms (GCM) 10K type strain sequencing project: providing services to taxonomists for standard genome sequencing and annotation.</title>
        <authorList>
            <consortium name="The Broad Institute Genomics Platform"/>
            <consortium name="The Broad Institute Genome Sequencing Center for Infectious Disease"/>
            <person name="Wu L."/>
            <person name="Ma J."/>
        </authorList>
    </citation>
    <scope>NUCLEOTIDE SEQUENCE [LARGE SCALE GENOMIC DNA]</scope>
    <source>
        <strain evidence="2 3">CGMCC 1.3240</strain>
    </source>
</reference>
<sequence length="278" mass="31137">MPHVETNDIETYYESYGEGPPLVFVHGAWVDRQMWEPQVAALAGEYRVIVYDLRGHGRTGSSAERNYTIELLAADLRALIDALDLERPAVCGLSLGGMVAQLYAVRYDELSGLVLADTAVSTRLTWSDRLQSLLFPKRSMTGTVRLLGPERYVDWAFRLARLTRSADWFGRDPAVREYVRGTMAGFDTRSFNAVLDAIYGFRETDLAAIDAPTLVLNGEFESRSVFEHAAHVERTVPDARSAVIPDAGHTANMENPLAFTRELRRFLDSDRMSGNGWE</sequence>